<dbReference type="InterPro" id="IPR002035">
    <property type="entry name" value="VWF_A"/>
</dbReference>
<evidence type="ECO:0000256" key="2">
    <source>
        <dbReference type="SAM" id="Phobius"/>
    </source>
</evidence>
<evidence type="ECO:0000313" key="4">
    <source>
        <dbReference type="EMBL" id="MTK21745.1"/>
    </source>
</evidence>
<feature type="compositionally biased region" description="Acidic residues" evidence="1">
    <location>
        <begin position="130"/>
        <end position="166"/>
    </location>
</feature>
<organism evidence="4 5">
    <name type="scientific">Turicibacter sanguinis</name>
    <dbReference type="NCBI Taxonomy" id="154288"/>
    <lineage>
        <taxon>Bacteria</taxon>
        <taxon>Bacillati</taxon>
        <taxon>Bacillota</taxon>
        <taxon>Erysipelotrichia</taxon>
        <taxon>Erysipelotrichales</taxon>
        <taxon>Turicibacteraceae</taxon>
        <taxon>Turicibacter</taxon>
    </lineage>
</organism>
<evidence type="ECO:0000256" key="1">
    <source>
        <dbReference type="SAM" id="MobiDB-lite"/>
    </source>
</evidence>
<sequence>MVWNKIKKILLIMIVVSLVLPTSALDLISSVYAQVSQSSNVEMQNFDALNDLLETSTSQQENTDEIEGVETEGEASPKEETPSDDVQTPTEEEQAPSDIEVPNEGEEAPSDVETPTEEEDIPSDDVQTPTEEEQAPSDEIETPVEEEDSLDEEEFPTEEEVVEEDEVVEEEEISLDSDITFTANIRLLNPYIAKGTENLYSSYNWNGYQASAAADSNTSDEYTRLTSSMSSENDGAVWLDKSVTLDSNFNYIDNLAISNGDFNVILSALGQGYNVESTAKTPANVVFVLDVSGSMKYKLGKDEWATKDSETRAYAMVKAVNLAIKQLVSQNPQTKIGIVTFSEGSQQFLPLNNYTSTGDYLTYTGKNYGGWWEPSGNISISEAVEPKVSKTVNVTGGTYTQAGIKAGADMLISAANSDRVPALFILSDGEPTYGNTSYETLDSNYKFGNGMANQQDADKMGYYTILTAIHHKQLVTNAYSRNTLLYTVGLGVTGLFGQTVLNPTLENYNSCSSKGSSTNEKKLYNLLKDSTLYKKESYADYSKSGTLTEDDLKQLLLQFANAVTNVSKLPFESGTSVQFEDQLGTGMQLRGNSVYVRYNGNNYEFTKQEDGTFTSTDALFTGMSIKLRESEGAQTVIWNIPQNLVPLITKDANGNFVSALPIRLIYTVGLKSDVSPGTYYTNAFNEVTKTPLTTATFTAASDNPYYLNGYSHTDSKENNVTSTADYYTSMNLNTDTRLMTTLLGNNGKVTLINPTTSVTATKVWDDENNQYGLRPESISVQLYENGTTKIGDSVEVSGSEDVTANWTYTWPDLPTMCEENRACSYSVKEETVPYGYEVSYVDSLTIKNTLKTISKTVEKVWVDNGDEFRENIWVQLYQGDTTFGDPVELKASDDWKYTWSKLPKMCADNRECVYSVKEVTELSNYVTSYSEDTFTITNTLIQGTLNIEKTDKDNIALKDVEFLLQKQNADGSWTEGQKLTTVSNGQVQITDLLVGRYCLTETKTNENYQLLDSVIEFNIPYDVTTVSKPNGVTFETSTSEEHRPIITIKVTNHKNGIFENLPATGGKGITMFMIGGSALSGLAISLYIRAERKNKRSAKL</sequence>
<dbReference type="PROSITE" id="PS50234">
    <property type="entry name" value="VWFA"/>
    <property type="match status" value="1"/>
</dbReference>
<keyword evidence="2" id="KW-0812">Transmembrane</keyword>
<dbReference type="Pfam" id="PF13519">
    <property type="entry name" value="VWA_2"/>
    <property type="match status" value="1"/>
</dbReference>
<proteinExistence type="predicted"/>
<keyword evidence="2" id="KW-1133">Transmembrane helix</keyword>
<feature type="domain" description="VWFA" evidence="3">
    <location>
        <begin position="284"/>
        <end position="556"/>
    </location>
</feature>
<dbReference type="EMBL" id="WMQE01000022">
    <property type="protein sequence ID" value="MTK21745.1"/>
    <property type="molecule type" value="Genomic_DNA"/>
</dbReference>
<feature type="compositionally biased region" description="Acidic residues" evidence="1">
    <location>
        <begin position="90"/>
        <end position="123"/>
    </location>
</feature>
<dbReference type="SUPFAM" id="SSF49478">
    <property type="entry name" value="Cna protein B-type domain"/>
    <property type="match status" value="2"/>
</dbReference>
<name>A0A9X4XH88_9FIRM</name>
<dbReference type="SMART" id="SM00327">
    <property type="entry name" value="VWA"/>
    <property type="match status" value="1"/>
</dbReference>
<dbReference type="Pfam" id="PF05738">
    <property type="entry name" value="Cna_B"/>
    <property type="match status" value="2"/>
</dbReference>
<dbReference type="InterPro" id="IPR051266">
    <property type="entry name" value="CLCR"/>
</dbReference>
<evidence type="ECO:0000313" key="5">
    <source>
        <dbReference type="Proteomes" id="UP000487649"/>
    </source>
</evidence>
<dbReference type="Pfam" id="PF17802">
    <property type="entry name" value="SpaA"/>
    <property type="match status" value="1"/>
</dbReference>
<dbReference type="PANTHER" id="PTHR10579">
    <property type="entry name" value="CALCIUM-ACTIVATED CHLORIDE CHANNEL REGULATOR"/>
    <property type="match status" value="1"/>
</dbReference>
<gene>
    <name evidence="4" type="ORF">GMA92_09975</name>
</gene>
<dbReference type="InterPro" id="IPR013783">
    <property type="entry name" value="Ig-like_fold"/>
</dbReference>
<reference evidence="4 5" key="1">
    <citation type="journal article" date="2019" name="Nat. Med.">
        <title>A library of human gut bacterial isolates paired with longitudinal multiomics data enables mechanistic microbiome research.</title>
        <authorList>
            <person name="Poyet M."/>
            <person name="Groussin M."/>
            <person name="Gibbons S.M."/>
            <person name="Avila-Pacheco J."/>
            <person name="Jiang X."/>
            <person name="Kearney S.M."/>
            <person name="Perrotta A.R."/>
            <person name="Berdy B."/>
            <person name="Zhao S."/>
            <person name="Lieberman T.D."/>
            <person name="Swanson P.K."/>
            <person name="Smith M."/>
            <person name="Roesemann S."/>
            <person name="Alexander J.E."/>
            <person name="Rich S.A."/>
            <person name="Livny J."/>
            <person name="Vlamakis H."/>
            <person name="Clish C."/>
            <person name="Bullock K."/>
            <person name="Deik A."/>
            <person name="Scott J."/>
            <person name="Pierce K.A."/>
            <person name="Xavier R.J."/>
            <person name="Alm E.J."/>
        </authorList>
    </citation>
    <scope>NUCLEOTIDE SEQUENCE [LARGE SCALE GENOMIC DNA]</scope>
    <source>
        <strain evidence="4 5">BIOML-A198</strain>
    </source>
</reference>
<evidence type="ECO:0000259" key="3">
    <source>
        <dbReference type="PROSITE" id="PS50234"/>
    </source>
</evidence>
<dbReference type="InterPro" id="IPR041033">
    <property type="entry name" value="SpaA_PFL_dom_1"/>
</dbReference>
<keyword evidence="2" id="KW-0472">Membrane</keyword>
<dbReference type="Gene3D" id="2.60.40.1140">
    <property type="entry name" value="Collagen-binding surface protein Cna, B-type domain"/>
    <property type="match status" value="2"/>
</dbReference>
<feature type="region of interest" description="Disordered" evidence="1">
    <location>
        <begin position="56"/>
        <end position="166"/>
    </location>
</feature>
<dbReference type="CDD" id="cd00198">
    <property type="entry name" value="vWFA"/>
    <property type="match status" value="1"/>
</dbReference>
<dbReference type="CDD" id="cd00222">
    <property type="entry name" value="CollagenBindB"/>
    <property type="match status" value="2"/>
</dbReference>
<dbReference type="InterPro" id="IPR008454">
    <property type="entry name" value="Collagen-bd_Cna-like_B-typ_dom"/>
</dbReference>
<dbReference type="Gene3D" id="2.60.40.10">
    <property type="entry name" value="Immunoglobulins"/>
    <property type="match status" value="1"/>
</dbReference>
<dbReference type="InterPro" id="IPR036465">
    <property type="entry name" value="vWFA_dom_sf"/>
</dbReference>
<dbReference type="PANTHER" id="PTHR10579:SF43">
    <property type="entry name" value="ZINC FINGER (C3HC4-TYPE RING FINGER) FAMILY PROTEIN"/>
    <property type="match status" value="1"/>
</dbReference>
<protein>
    <submittedName>
        <fullName evidence="4">Cna B-type domain-containing protein</fullName>
    </submittedName>
</protein>
<dbReference type="NCBIfam" id="TIGR01167">
    <property type="entry name" value="LPXTG_anchor"/>
    <property type="match status" value="1"/>
</dbReference>
<feature type="transmembrane region" description="Helical" evidence="2">
    <location>
        <begin position="1069"/>
        <end position="1090"/>
    </location>
</feature>
<feature type="compositionally biased region" description="Acidic residues" evidence="1">
    <location>
        <begin position="62"/>
        <end position="73"/>
    </location>
</feature>
<dbReference type="SUPFAM" id="SSF53300">
    <property type="entry name" value="vWA-like"/>
    <property type="match status" value="1"/>
</dbReference>
<accession>A0A9X4XH88</accession>
<comment type="caution">
    <text evidence="4">The sequence shown here is derived from an EMBL/GenBank/DDBJ whole genome shotgun (WGS) entry which is preliminary data.</text>
</comment>
<dbReference type="AlphaFoldDB" id="A0A9X4XH88"/>
<dbReference type="Gene3D" id="3.40.50.410">
    <property type="entry name" value="von Willebrand factor, type A domain"/>
    <property type="match status" value="1"/>
</dbReference>
<dbReference type="Proteomes" id="UP000487649">
    <property type="component" value="Unassembled WGS sequence"/>
</dbReference>